<dbReference type="AlphaFoldDB" id="A0A329SXP9"/>
<dbReference type="EMBL" id="RCMI01000016">
    <property type="protein sequence ID" value="KAG2942610.1"/>
    <property type="molecule type" value="Genomic_DNA"/>
</dbReference>
<dbReference type="EMBL" id="MJFZ01000031">
    <property type="protein sequence ID" value="RAW41420.1"/>
    <property type="molecule type" value="Genomic_DNA"/>
</dbReference>
<reference evidence="1" key="2">
    <citation type="submission" date="2018-10" db="EMBL/GenBank/DDBJ databases">
        <title>Effector identification in a new, highly contiguous assembly of the strawberry crown rot pathogen Phytophthora cactorum.</title>
        <authorList>
            <person name="Armitage A.D."/>
            <person name="Nellist C.F."/>
            <person name="Bates H."/>
            <person name="Vickerstaff R.J."/>
            <person name="Harrison R.J."/>
        </authorList>
    </citation>
    <scope>NUCLEOTIDE SEQUENCE</scope>
    <source>
        <strain evidence="1">15-7</strain>
        <strain evidence="2">4032</strain>
        <strain evidence="3">4040</strain>
        <strain evidence="4">P415</strain>
        <strain evidence="5">P421</strain>
    </source>
</reference>
<dbReference type="VEuPathDB" id="FungiDB:PC110_g2410"/>
<dbReference type="Proteomes" id="UP000736787">
    <property type="component" value="Unassembled WGS sequence"/>
</dbReference>
<dbReference type="EMBL" id="RCML01000017">
    <property type="protein sequence ID" value="KAG2998234.1"/>
    <property type="molecule type" value="Genomic_DNA"/>
</dbReference>
<reference evidence="6 7" key="1">
    <citation type="submission" date="2018-01" db="EMBL/GenBank/DDBJ databases">
        <title>Draft genome of the strawberry crown rot pathogen Phytophthora cactorum.</title>
        <authorList>
            <person name="Armitage A.D."/>
            <person name="Lysoe E."/>
            <person name="Nellist C.F."/>
            <person name="Harrison R.J."/>
            <person name="Brurberg M.B."/>
        </authorList>
    </citation>
    <scope>NUCLEOTIDE SEQUENCE [LARGE SCALE GENOMIC DNA]</scope>
    <source>
        <strain evidence="6 7">10300</strain>
    </source>
</reference>
<proteinExistence type="predicted"/>
<dbReference type="EMBL" id="RCMV01000008">
    <property type="protein sequence ID" value="KAG3228907.1"/>
    <property type="molecule type" value="Genomic_DNA"/>
</dbReference>
<evidence type="ECO:0000313" key="1">
    <source>
        <dbReference type="EMBL" id="KAG2867568.1"/>
    </source>
</evidence>
<dbReference type="Proteomes" id="UP000697107">
    <property type="component" value="Unassembled WGS sequence"/>
</dbReference>
<dbReference type="Proteomes" id="UP000774804">
    <property type="component" value="Unassembled WGS sequence"/>
</dbReference>
<accession>A0A329SXP9</accession>
<comment type="caution">
    <text evidence="6">The sequence shown here is derived from an EMBL/GenBank/DDBJ whole genome shotgun (WGS) entry which is preliminary data.</text>
</comment>
<dbReference type="OrthoDB" id="301837at2759"/>
<keyword evidence="7" id="KW-1185">Reference proteome</keyword>
<evidence type="ECO:0000313" key="5">
    <source>
        <dbReference type="EMBL" id="KAG3228907.1"/>
    </source>
</evidence>
<gene>
    <name evidence="6" type="ORF">PC110_g2410</name>
    <name evidence="1" type="ORF">PC113_g1860</name>
    <name evidence="2" type="ORF">PC115_g1347</name>
    <name evidence="3" type="ORF">PC117_g2094</name>
    <name evidence="4" type="ORF">PC118_g1378</name>
    <name evidence="5" type="ORF">PC129_g579</name>
</gene>
<dbReference type="Proteomes" id="UP000760860">
    <property type="component" value="Unassembled WGS sequence"/>
</dbReference>
<dbReference type="EMBL" id="RCMG01000023">
    <property type="protein sequence ID" value="KAG2867568.1"/>
    <property type="molecule type" value="Genomic_DNA"/>
</dbReference>
<evidence type="ECO:0000313" key="3">
    <source>
        <dbReference type="EMBL" id="KAG2953365.1"/>
    </source>
</evidence>
<dbReference type="Proteomes" id="UP000735874">
    <property type="component" value="Unassembled WGS sequence"/>
</dbReference>
<organism evidence="6 7">
    <name type="scientific">Phytophthora cactorum</name>
    <dbReference type="NCBI Taxonomy" id="29920"/>
    <lineage>
        <taxon>Eukaryota</taxon>
        <taxon>Sar</taxon>
        <taxon>Stramenopiles</taxon>
        <taxon>Oomycota</taxon>
        <taxon>Peronosporomycetes</taxon>
        <taxon>Peronosporales</taxon>
        <taxon>Peronosporaceae</taxon>
        <taxon>Phytophthora</taxon>
    </lineage>
</organism>
<evidence type="ECO:0000313" key="6">
    <source>
        <dbReference type="EMBL" id="RAW41420.1"/>
    </source>
</evidence>
<evidence type="ECO:0000313" key="2">
    <source>
        <dbReference type="EMBL" id="KAG2942610.1"/>
    </source>
</evidence>
<dbReference type="Proteomes" id="UP000251314">
    <property type="component" value="Unassembled WGS sequence"/>
</dbReference>
<evidence type="ECO:0000313" key="4">
    <source>
        <dbReference type="EMBL" id="KAG2998234.1"/>
    </source>
</evidence>
<sequence length="116" mass="13114">MQNAVVLVAKQTALALAPRVVSMAPALQVAAMSAQRTLTTQSQENRRPMLFRKDDEKEMRKLLRKMHLQACYSDKFGFRNQIEHDKQTLGEIPGLVPGVDLTPGQVDALLNWKHLY</sequence>
<dbReference type="EMBL" id="RCMK01000026">
    <property type="protein sequence ID" value="KAG2953365.1"/>
    <property type="molecule type" value="Genomic_DNA"/>
</dbReference>
<evidence type="ECO:0000313" key="7">
    <source>
        <dbReference type="Proteomes" id="UP000251314"/>
    </source>
</evidence>
<protein>
    <submittedName>
        <fullName evidence="6">Uncharacterized protein</fullName>
    </submittedName>
</protein>
<name>A0A329SXP9_9STRA</name>